<dbReference type="AlphaFoldDB" id="A0A7K1FND3"/>
<evidence type="ECO:0000256" key="6">
    <source>
        <dbReference type="PIRSR" id="PIRSR000241-1"/>
    </source>
</evidence>
<keyword evidence="3 5" id="KW-0659">Purine metabolism</keyword>
<comment type="similarity">
    <text evidence="2 5 8">Belongs to the uricase family.</text>
</comment>
<feature type="binding site" evidence="7">
    <location>
        <position position="57"/>
    </location>
    <ligand>
        <name>O2</name>
        <dbReference type="ChEBI" id="CHEBI:15379"/>
    </ligand>
</feature>
<comment type="caution">
    <text evidence="9">The sequence shown here is derived from an EMBL/GenBank/DDBJ whole genome shotgun (WGS) entry which is preliminary data.</text>
</comment>
<dbReference type="GO" id="GO:0019628">
    <property type="term" value="P:urate catabolic process"/>
    <property type="evidence" value="ECO:0007669"/>
    <property type="project" value="UniProtKB-UniPathway"/>
</dbReference>
<dbReference type="Pfam" id="PF01014">
    <property type="entry name" value="Uricase"/>
    <property type="match status" value="2"/>
</dbReference>
<feature type="binding site" evidence="7">
    <location>
        <position position="248"/>
    </location>
    <ligand>
        <name>5-hydroxyisourate</name>
        <dbReference type="ChEBI" id="CHEBI:18072"/>
    </ligand>
</feature>
<evidence type="ECO:0000256" key="3">
    <source>
        <dbReference type="ARBA" id="ARBA00022631"/>
    </source>
</evidence>
<dbReference type="InterPro" id="IPR019842">
    <property type="entry name" value="Uricase_CS"/>
</dbReference>
<feature type="binding site" evidence="7">
    <location>
        <position position="175"/>
    </location>
    <ligand>
        <name>urate</name>
        <dbReference type="ChEBI" id="CHEBI:17775"/>
    </ligand>
</feature>
<dbReference type="RefSeq" id="WP_154769561.1">
    <property type="nucleotide sequence ID" value="NZ_WLYK01000006.1"/>
</dbReference>
<feature type="binding site" evidence="7">
    <location>
        <position position="58"/>
    </location>
    <ligand>
        <name>urate</name>
        <dbReference type="ChEBI" id="CHEBI:17775"/>
    </ligand>
</feature>
<organism evidence="9 10">
    <name type="scientific">Nakamurella alba</name>
    <dbReference type="NCBI Taxonomy" id="2665158"/>
    <lineage>
        <taxon>Bacteria</taxon>
        <taxon>Bacillati</taxon>
        <taxon>Actinomycetota</taxon>
        <taxon>Actinomycetes</taxon>
        <taxon>Nakamurellales</taxon>
        <taxon>Nakamurellaceae</taxon>
        <taxon>Nakamurella</taxon>
    </lineage>
</organism>
<proteinExistence type="inferred from homology"/>
<comment type="catalytic activity">
    <reaction evidence="5 8">
        <text>urate + O2 + H2O = 5-hydroxyisourate + H2O2</text>
        <dbReference type="Rhea" id="RHEA:21368"/>
        <dbReference type="ChEBI" id="CHEBI:15377"/>
        <dbReference type="ChEBI" id="CHEBI:15379"/>
        <dbReference type="ChEBI" id="CHEBI:16240"/>
        <dbReference type="ChEBI" id="CHEBI:17775"/>
        <dbReference type="ChEBI" id="CHEBI:18072"/>
        <dbReference type="EC" id="1.7.3.3"/>
    </reaction>
</comment>
<protein>
    <recommendedName>
        <fullName evidence="5 8">Uricase</fullName>
        <ecNumber evidence="5 8">1.7.3.3</ecNumber>
    </recommendedName>
    <alternativeName>
        <fullName evidence="5">Urate oxidase</fullName>
    </alternativeName>
</protein>
<feature type="active site" description="Charge relay system" evidence="6">
    <location>
        <position position="12"/>
    </location>
</feature>
<dbReference type="EMBL" id="WLYK01000006">
    <property type="protein sequence ID" value="MTD15590.1"/>
    <property type="molecule type" value="Genomic_DNA"/>
</dbReference>
<feature type="binding site" evidence="7">
    <location>
        <position position="158"/>
    </location>
    <ligand>
        <name>urate</name>
        <dbReference type="ChEBI" id="CHEBI:17775"/>
    </ligand>
</feature>
<dbReference type="NCBIfam" id="TIGR03383">
    <property type="entry name" value="urate_oxi"/>
    <property type="match status" value="1"/>
</dbReference>
<name>A0A7K1FND3_9ACTN</name>
<dbReference type="PROSITE" id="PS00366">
    <property type="entry name" value="URICASE"/>
    <property type="match status" value="1"/>
</dbReference>
<evidence type="ECO:0000256" key="1">
    <source>
        <dbReference type="ARBA" id="ARBA00004831"/>
    </source>
</evidence>
<feature type="binding site" evidence="7">
    <location>
        <position position="248"/>
    </location>
    <ligand>
        <name>O2</name>
        <dbReference type="ChEBI" id="CHEBI:15379"/>
    </ligand>
</feature>
<dbReference type="PANTHER" id="PTHR42874">
    <property type="entry name" value="URICASE"/>
    <property type="match status" value="1"/>
</dbReference>
<dbReference type="InterPro" id="IPR002042">
    <property type="entry name" value="Uricase"/>
</dbReference>
<evidence type="ECO:0000256" key="2">
    <source>
        <dbReference type="ARBA" id="ARBA00009760"/>
    </source>
</evidence>
<feature type="active site" description="Charge relay system" evidence="6">
    <location>
        <position position="57"/>
    </location>
</feature>
<dbReference type="Proteomes" id="UP000460221">
    <property type="component" value="Unassembled WGS sequence"/>
</dbReference>
<dbReference type="SUPFAM" id="SSF55620">
    <property type="entry name" value="Tetrahydrobiopterin biosynthesis enzymes-like"/>
    <property type="match status" value="2"/>
</dbReference>
<feature type="active site" description="Charge relay system" evidence="6">
    <location>
        <position position="250"/>
    </location>
</feature>
<dbReference type="Gene3D" id="3.10.270.10">
    <property type="entry name" value="Urate Oxidase"/>
    <property type="match status" value="1"/>
</dbReference>
<feature type="binding site" evidence="7">
    <location>
        <position position="57"/>
    </location>
    <ligand>
        <name>5-hydroxyisourate</name>
        <dbReference type="ChEBI" id="CHEBI:18072"/>
    </ligand>
</feature>
<evidence type="ECO:0000313" key="9">
    <source>
        <dbReference type="EMBL" id="MTD15590.1"/>
    </source>
</evidence>
<keyword evidence="4 5" id="KW-0560">Oxidoreductase</keyword>
<dbReference type="PANTHER" id="PTHR42874:SF1">
    <property type="entry name" value="URICASE"/>
    <property type="match status" value="1"/>
</dbReference>
<gene>
    <name evidence="9" type="primary">pucL</name>
    <name evidence="9" type="ORF">GIS00_16780</name>
</gene>
<keyword evidence="10" id="KW-1185">Reference proteome</keyword>
<dbReference type="UniPathway" id="UPA00394">
    <property type="reaction ID" value="UER00650"/>
</dbReference>
<evidence type="ECO:0000256" key="7">
    <source>
        <dbReference type="PIRSR" id="PIRSR000241-2"/>
    </source>
</evidence>
<dbReference type="GO" id="GO:0006144">
    <property type="term" value="P:purine nucleobase metabolic process"/>
    <property type="evidence" value="ECO:0007669"/>
    <property type="project" value="UniProtKB-KW"/>
</dbReference>
<evidence type="ECO:0000256" key="8">
    <source>
        <dbReference type="RuleBase" id="RU004455"/>
    </source>
</evidence>
<dbReference type="GO" id="GO:0004846">
    <property type="term" value="F:urate oxidase activity"/>
    <property type="evidence" value="ECO:0007669"/>
    <property type="project" value="UniProtKB-EC"/>
</dbReference>
<accession>A0A7K1FND3</accession>
<dbReference type="PIRSF" id="PIRSF000241">
    <property type="entry name" value="Urate_oxidase"/>
    <property type="match status" value="1"/>
</dbReference>
<feature type="binding site" evidence="7">
    <location>
        <position position="222"/>
    </location>
    <ligand>
        <name>urate</name>
        <dbReference type="ChEBI" id="CHEBI:17775"/>
    </ligand>
</feature>
<feature type="binding site" evidence="7">
    <location>
        <position position="57"/>
    </location>
    <ligand>
        <name>urate</name>
        <dbReference type="ChEBI" id="CHEBI:17775"/>
    </ligand>
</feature>
<comment type="pathway">
    <text evidence="1 5">Purine metabolism; urate degradation; (S)-allantoin from urate: step 1/3.</text>
</comment>
<evidence type="ECO:0000256" key="5">
    <source>
        <dbReference type="PIRNR" id="PIRNR000241"/>
    </source>
</evidence>
<dbReference type="PRINTS" id="PR00093">
    <property type="entry name" value="URICASE"/>
</dbReference>
<evidence type="ECO:0000313" key="10">
    <source>
        <dbReference type="Proteomes" id="UP000460221"/>
    </source>
</evidence>
<evidence type="ECO:0000256" key="4">
    <source>
        <dbReference type="ARBA" id="ARBA00023002"/>
    </source>
</evidence>
<feature type="binding site" evidence="7">
    <location>
        <position position="175"/>
    </location>
    <ligand>
        <name>5-hydroxyisourate</name>
        <dbReference type="ChEBI" id="CHEBI:18072"/>
    </ligand>
</feature>
<comment type="function">
    <text evidence="5 8">Catalyzes the oxidation of uric acid to 5-hydroxyisourate, which is further processed to form (S)-allantoin.</text>
</comment>
<feature type="binding site" evidence="7">
    <location>
        <position position="222"/>
    </location>
    <ligand>
        <name>5-hydroxyisourate</name>
        <dbReference type="ChEBI" id="CHEBI:18072"/>
    </ligand>
</feature>
<feature type="binding site" evidence="7">
    <location>
        <position position="248"/>
    </location>
    <ligand>
        <name>urate</name>
        <dbReference type="ChEBI" id="CHEBI:17775"/>
    </ligand>
</feature>
<sequence length="301" mass="33314">MAIVLGHNQYGKAEVRMVHVDRSTPQHVLTDVNVTSQLIGHFEDTHLTGANDKVIATDTQKNTVYALARTGGITTIEEFALRLARNYVGTYEQVTGARMEIEQTFWDRITTAGGPHDHSFVKGSPEVRTTVVRKDGDTESVISGMENVVLLKSTGSEFHGFPDVPYTSLVETDDRIMATSVTARWRYDAGLDLDTAPWDHLYTSVKAVLLEQFATVHSLSLQQTLFSMGRTALELHPEIAEIRLSCPNKHHFLVDLSAWELDNPNVVFYAADRPYGLIEASILRDDAAPAGSAWEGINGFV</sequence>
<dbReference type="EC" id="1.7.3.3" evidence="5 8"/>
<feature type="binding site" evidence="7">
    <location>
        <position position="158"/>
    </location>
    <ligand>
        <name>5-hydroxyisourate</name>
        <dbReference type="ChEBI" id="CHEBI:18072"/>
    </ligand>
</feature>
<reference evidence="9 10" key="1">
    <citation type="submission" date="2019-11" db="EMBL/GenBank/DDBJ databases">
        <authorList>
            <person name="Jiang L.-Q."/>
        </authorList>
    </citation>
    <scope>NUCLEOTIDE SEQUENCE [LARGE SCALE GENOMIC DNA]</scope>
    <source>
        <strain evidence="9 10">YIM 132087</strain>
    </source>
</reference>